<evidence type="ECO:0000313" key="6">
    <source>
        <dbReference type="EMBL" id="MBD8050938.1"/>
    </source>
</evidence>
<keyword evidence="2" id="KW-0378">Hydrolase</keyword>
<proteinExistence type="inferred from homology"/>
<evidence type="ECO:0000256" key="4">
    <source>
        <dbReference type="ARBA" id="ARBA00033751"/>
    </source>
</evidence>
<dbReference type="InterPro" id="IPR044097">
    <property type="entry name" value="Bds1/SdsA1_MBL-fold"/>
</dbReference>
<keyword evidence="1" id="KW-0479">Metal-binding</keyword>
<dbReference type="SUPFAM" id="SSF56281">
    <property type="entry name" value="Metallo-hydrolase/oxidoreductase"/>
    <property type="match status" value="1"/>
</dbReference>
<dbReference type="InterPro" id="IPR036866">
    <property type="entry name" value="RibonucZ/Hydroxyglut_hydro"/>
</dbReference>
<dbReference type="InterPro" id="IPR052195">
    <property type="entry name" value="Bact_Alkyl/Aryl-Sulfatase"/>
</dbReference>
<dbReference type="Gene3D" id="3.60.15.30">
    <property type="entry name" value="Metallo-beta-lactamase domain"/>
    <property type="match status" value="1"/>
</dbReference>
<dbReference type="EMBL" id="JACYFT010000002">
    <property type="protein sequence ID" value="MBD8050938.1"/>
    <property type="molecule type" value="Genomic_DNA"/>
</dbReference>
<comment type="caution">
    <text evidence="6">The sequence shown here is derived from an EMBL/GenBank/DDBJ whole genome shotgun (WGS) entry which is preliminary data.</text>
</comment>
<dbReference type="RefSeq" id="WP_191819408.1">
    <property type="nucleotide sequence ID" value="NZ_JACYFT010000002.1"/>
</dbReference>
<dbReference type="InterPro" id="IPR001279">
    <property type="entry name" value="Metallo-B-lactamas"/>
</dbReference>
<evidence type="ECO:0000313" key="7">
    <source>
        <dbReference type="Proteomes" id="UP000647424"/>
    </source>
</evidence>
<dbReference type="AlphaFoldDB" id="A0A927FIZ8"/>
<dbReference type="Pfam" id="PF14864">
    <property type="entry name" value="Alkyl_sulf_C"/>
    <property type="match status" value="1"/>
</dbReference>
<gene>
    <name evidence="6" type="ORF">IC609_10305</name>
</gene>
<keyword evidence="7" id="KW-1185">Reference proteome</keyword>
<sequence>MSLLHDPGFSGRHLREVLRLRPDTCDAEHYQDGLVVVHDNGTQLAFDSEHVDVPAQLSAHARRMRQRIYRAGARVYCAVGYALANVIIVRCDQALVVLDTTESHQSAAQIWQDFKTAVPELADWPVAALVYTHNHSDHINGARAFVNEEDVQAGRTQIIAHATLMQAVSDNASVVAPILATRSAYSFGALLPAGPQGSVSAGIGPRLINSHVSFLPPTLTFEAALDITLAGVRFEFRHAPSETDDEIVVWLPDDDTLLSAEVIQGECLANVHTIRGTRYRDPLQWVDTLDAMRKQHDKRPVQWMVPAHGRPVGGAASIAELLTAYRDAIAFIHDQAVRFINHGATPDELADWLPALPPHLAQHAWLGEYYGTVKHSVRQVFSGLLGWFDGDPATLDPLPPQARAGRWVRLAGGREAVLRELQACEDRALAPETTRESALDEHRWIAELAGQLLRLDPTDAFARQTKARALRRLGLSTLNTNWRHWYLTCALELEGRYQNLPFKGNSLAVRDIWMAVDPLQLLRNLAVRLQAEQCLDLHTRLMLDFTDRPLSVVLELRRGVLQISAPDDTTKPALPGLCLRTPWASWQRQMALGWPDLEAQLTSGEVQLTEGSPEALQAFINCFEKPGERMPHLALR</sequence>
<keyword evidence="3" id="KW-0862">Zinc</keyword>
<dbReference type="CDD" id="cd07710">
    <property type="entry name" value="arylsulfatase_Sdsa1-like_MBL-fold"/>
    <property type="match status" value="1"/>
</dbReference>
<reference evidence="6" key="1">
    <citation type="submission" date="2020-09" db="EMBL/GenBank/DDBJ databases">
        <title>Genome seq and assembly of Limnohabitants sp.</title>
        <authorList>
            <person name="Chhetri G."/>
        </authorList>
    </citation>
    <scope>NUCLEOTIDE SEQUENCE</scope>
    <source>
        <strain evidence="6">JUR4</strain>
    </source>
</reference>
<dbReference type="PANTHER" id="PTHR43223">
    <property type="entry name" value="ALKYL/ARYL-SULFATASE"/>
    <property type="match status" value="1"/>
</dbReference>
<dbReference type="GO" id="GO:0018909">
    <property type="term" value="P:dodecyl sulfate metabolic process"/>
    <property type="evidence" value="ECO:0007669"/>
    <property type="project" value="InterPro"/>
</dbReference>
<dbReference type="SMART" id="SM00849">
    <property type="entry name" value="Lactamase_B"/>
    <property type="match status" value="1"/>
</dbReference>
<evidence type="ECO:0000256" key="2">
    <source>
        <dbReference type="ARBA" id="ARBA00022801"/>
    </source>
</evidence>
<accession>A0A927FIZ8</accession>
<organism evidence="6 7">
    <name type="scientific">Limnohabitans radicicola</name>
    <dbReference type="NCBI Taxonomy" id="2771427"/>
    <lineage>
        <taxon>Bacteria</taxon>
        <taxon>Pseudomonadati</taxon>
        <taxon>Pseudomonadota</taxon>
        <taxon>Betaproteobacteria</taxon>
        <taxon>Burkholderiales</taxon>
        <taxon>Comamonadaceae</taxon>
        <taxon>Limnohabitans</taxon>
    </lineage>
</organism>
<dbReference type="GO" id="GO:0018741">
    <property type="term" value="F:linear primary-alkylsulfatase activity"/>
    <property type="evidence" value="ECO:0007669"/>
    <property type="project" value="InterPro"/>
</dbReference>
<dbReference type="Gene3D" id="3.30.1050.10">
    <property type="entry name" value="SCP2 sterol-binding domain"/>
    <property type="match status" value="1"/>
</dbReference>
<dbReference type="Proteomes" id="UP000647424">
    <property type="component" value="Unassembled WGS sequence"/>
</dbReference>
<dbReference type="InterPro" id="IPR029229">
    <property type="entry name" value="Alkyl_sulf_C"/>
</dbReference>
<name>A0A927FIZ8_9BURK</name>
<dbReference type="GO" id="GO:0046983">
    <property type="term" value="F:protein dimerization activity"/>
    <property type="evidence" value="ECO:0007669"/>
    <property type="project" value="InterPro"/>
</dbReference>
<evidence type="ECO:0000256" key="1">
    <source>
        <dbReference type="ARBA" id="ARBA00022723"/>
    </source>
</evidence>
<feature type="domain" description="Metallo-beta-lactamase" evidence="5">
    <location>
        <begin position="83"/>
        <end position="308"/>
    </location>
</feature>
<protein>
    <submittedName>
        <fullName evidence="6">MBL fold metallo-hydrolase</fullName>
    </submittedName>
</protein>
<dbReference type="InterPro" id="IPR036527">
    <property type="entry name" value="SCP2_sterol-bd_dom_sf"/>
</dbReference>
<dbReference type="InterPro" id="IPR029228">
    <property type="entry name" value="Alkyl_sulf_dimr"/>
</dbReference>
<dbReference type="Pfam" id="PF00753">
    <property type="entry name" value="Lactamase_B"/>
    <property type="match status" value="1"/>
</dbReference>
<dbReference type="GO" id="GO:0046872">
    <property type="term" value="F:metal ion binding"/>
    <property type="evidence" value="ECO:0007669"/>
    <property type="project" value="UniProtKB-KW"/>
</dbReference>
<evidence type="ECO:0000256" key="3">
    <source>
        <dbReference type="ARBA" id="ARBA00022833"/>
    </source>
</evidence>
<dbReference type="Gene3D" id="1.25.40.880">
    <property type="entry name" value="Alkyl sulfatase, dimerisation domain"/>
    <property type="match status" value="1"/>
</dbReference>
<dbReference type="Pfam" id="PF14863">
    <property type="entry name" value="Alkyl_sulf_dimr"/>
    <property type="match status" value="1"/>
</dbReference>
<dbReference type="PANTHER" id="PTHR43223:SF2">
    <property type="entry name" value="METALLO-BETA-LACTAMASE DOMAIN-CONTAINING PROTEIN"/>
    <property type="match status" value="1"/>
</dbReference>
<dbReference type="InterPro" id="IPR038536">
    <property type="entry name" value="Alkyl/aryl-sulf_dimr_sf"/>
</dbReference>
<evidence type="ECO:0000259" key="5">
    <source>
        <dbReference type="SMART" id="SM00849"/>
    </source>
</evidence>
<comment type="similarity">
    <text evidence="4">Belongs to the metallo-beta-lactamase superfamily. Type III sulfatase family.</text>
</comment>